<reference evidence="1 2" key="1">
    <citation type="submission" date="2019-12" db="EMBL/GenBank/DDBJ databases">
        <title>A genome sequence resource for the geographically widespread anthracnose pathogen Colletotrichum asianum.</title>
        <authorList>
            <person name="Meng Y."/>
        </authorList>
    </citation>
    <scope>NUCLEOTIDE SEQUENCE [LARGE SCALE GENOMIC DNA]</scope>
    <source>
        <strain evidence="1 2">ICMP 18580</strain>
    </source>
</reference>
<comment type="caution">
    <text evidence="1">The sequence shown here is derived from an EMBL/GenBank/DDBJ whole genome shotgun (WGS) entry which is preliminary data.</text>
</comment>
<name>A0A8H3WP14_9PEZI</name>
<accession>A0A8H3WP14</accession>
<keyword evidence="2" id="KW-1185">Reference proteome</keyword>
<protein>
    <submittedName>
        <fullName evidence="1">Uncharacterized protein</fullName>
    </submittedName>
</protein>
<evidence type="ECO:0000313" key="2">
    <source>
        <dbReference type="Proteomes" id="UP000434172"/>
    </source>
</evidence>
<dbReference type="EMBL" id="WOWK01000020">
    <property type="protein sequence ID" value="KAF0327903.1"/>
    <property type="molecule type" value="Genomic_DNA"/>
</dbReference>
<dbReference type="OrthoDB" id="4823726at2759"/>
<gene>
    <name evidence="1" type="ORF">GQ607_004734</name>
</gene>
<dbReference type="Proteomes" id="UP000434172">
    <property type="component" value="Unassembled WGS sequence"/>
</dbReference>
<dbReference type="AlphaFoldDB" id="A0A8H3WP14"/>
<organism evidence="1 2">
    <name type="scientific">Colletotrichum asianum</name>
    <dbReference type="NCBI Taxonomy" id="702518"/>
    <lineage>
        <taxon>Eukaryota</taxon>
        <taxon>Fungi</taxon>
        <taxon>Dikarya</taxon>
        <taxon>Ascomycota</taxon>
        <taxon>Pezizomycotina</taxon>
        <taxon>Sordariomycetes</taxon>
        <taxon>Hypocreomycetidae</taxon>
        <taxon>Glomerellales</taxon>
        <taxon>Glomerellaceae</taxon>
        <taxon>Colletotrichum</taxon>
        <taxon>Colletotrichum gloeosporioides species complex</taxon>
    </lineage>
</organism>
<evidence type="ECO:0000313" key="1">
    <source>
        <dbReference type="EMBL" id="KAF0327903.1"/>
    </source>
</evidence>
<sequence>MDTETMRPSVSSEQVAFLFSFEAGEKQQRARFESTKLKKGEDHEAKSGGFRLVQISEEPENSGSLALPSWSSGLCKMTNPFLLRLQTSISFMGHRRALMVVITALWLREVNVQGRTSKVGVLVEGKMKGD</sequence>
<proteinExistence type="predicted"/>